<evidence type="ECO:0000256" key="1">
    <source>
        <dbReference type="SAM" id="MobiDB-lite"/>
    </source>
</evidence>
<keyword evidence="2" id="KW-1133">Transmembrane helix</keyword>
<dbReference type="EMBL" id="DLUI01000141">
    <property type="protein sequence ID" value="DAB37704.1"/>
    <property type="molecule type" value="Genomic_DNA"/>
</dbReference>
<evidence type="ECO:0000313" key="4">
    <source>
        <dbReference type="Proteomes" id="UP000228859"/>
    </source>
</evidence>
<protein>
    <submittedName>
        <fullName evidence="3">Uncharacterized protein</fullName>
    </submittedName>
</protein>
<keyword evidence="2" id="KW-0812">Transmembrane</keyword>
<evidence type="ECO:0000313" key="3">
    <source>
        <dbReference type="EMBL" id="DAB37704.1"/>
    </source>
</evidence>
<keyword evidence="2" id="KW-0472">Membrane</keyword>
<organism evidence="3 4">
    <name type="scientific">Sulfuricurvum kujiense</name>
    <dbReference type="NCBI Taxonomy" id="148813"/>
    <lineage>
        <taxon>Bacteria</taxon>
        <taxon>Pseudomonadati</taxon>
        <taxon>Campylobacterota</taxon>
        <taxon>Epsilonproteobacteria</taxon>
        <taxon>Campylobacterales</taxon>
        <taxon>Sulfurimonadaceae</taxon>
        <taxon>Sulfuricurvum</taxon>
    </lineage>
</organism>
<dbReference type="RefSeq" id="WP_294895471.1">
    <property type="nucleotide sequence ID" value="NZ_DLUI01000141.1"/>
</dbReference>
<dbReference type="AlphaFoldDB" id="A0A2D3WJ12"/>
<gene>
    <name evidence="3" type="ORF">CFH83_09720</name>
</gene>
<accession>A0A2D3WJ12</accession>
<feature type="transmembrane region" description="Helical" evidence="2">
    <location>
        <begin position="6"/>
        <end position="31"/>
    </location>
</feature>
<sequence>MNDEKLKVVLALLSGIIFSLVFILLAFILPISSPKTPPKTMDSELQKLSKAYKESQKKLPPEQQKILDKQKSPTK</sequence>
<reference evidence="3 4" key="1">
    <citation type="journal article" date="2017" name="Front. Microbiol.">
        <title>Comparative Genomic Analysis of the Class Epsilonproteobacteria and Proposed Reclassification to Epsilonbacteraeota (phyl. nov.).</title>
        <authorList>
            <person name="Waite D.W."/>
            <person name="Vanwonterghem I."/>
            <person name="Rinke C."/>
            <person name="Parks D.H."/>
            <person name="Zhang Y."/>
            <person name="Takai K."/>
            <person name="Sievert S.M."/>
            <person name="Simon J."/>
            <person name="Campbell B.J."/>
            <person name="Hanson T.E."/>
            <person name="Woyke T."/>
            <person name="Klotz M.G."/>
            <person name="Hugenholtz P."/>
        </authorList>
    </citation>
    <scope>NUCLEOTIDE SEQUENCE [LARGE SCALE GENOMIC DNA]</scope>
    <source>
        <strain evidence="3">UBA12443</strain>
    </source>
</reference>
<comment type="caution">
    <text evidence="3">The sequence shown here is derived from an EMBL/GenBank/DDBJ whole genome shotgun (WGS) entry which is preliminary data.</text>
</comment>
<dbReference type="Proteomes" id="UP000228859">
    <property type="component" value="Unassembled WGS sequence"/>
</dbReference>
<name>A0A2D3WJ12_9BACT</name>
<evidence type="ECO:0000256" key="2">
    <source>
        <dbReference type="SAM" id="Phobius"/>
    </source>
</evidence>
<feature type="region of interest" description="Disordered" evidence="1">
    <location>
        <begin position="52"/>
        <end position="75"/>
    </location>
</feature>
<proteinExistence type="predicted"/>